<keyword evidence="6 8" id="KW-1015">Disulfide bond</keyword>
<dbReference type="InterPro" id="IPR000152">
    <property type="entry name" value="EGF-type_Asp/Asn_hydroxyl_site"/>
</dbReference>
<name>K1QM25_MAGGI</name>
<dbReference type="PROSITE" id="PS01187">
    <property type="entry name" value="EGF_CA"/>
    <property type="match status" value="2"/>
</dbReference>
<dbReference type="CDD" id="cd00054">
    <property type="entry name" value="EGF_CA"/>
    <property type="match status" value="6"/>
</dbReference>
<dbReference type="PANTHER" id="PTHR24049:SF35">
    <property type="entry name" value="EGF-LIKE DOMAIN-CONTAINING PROTEIN"/>
    <property type="match status" value="1"/>
</dbReference>
<feature type="disulfide bond" evidence="8">
    <location>
        <begin position="621"/>
        <end position="630"/>
    </location>
</feature>
<organism evidence="11">
    <name type="scientific">Magallana gigas</name>
    <name type="common">Pacific oyster</name>
    <name type="synonym">Crassostrea gigas</name>
    <dbReference type="NCBI Taxonomy" id="29159"/>
    <lineage>
        <taxon>Eukaryota</taxon>
        <taxon>Metazoa</taxon>
        <taxon>Spiralia</taxon>
        <taxon>Lophotrochozoa</taxon>
        <taxon>Mollusca</taxon>
        <taxon>Bivalvia</taxon>
        <taxon>Autobranchia</taxon>
        <taxon>Pteriomorphia</taxon>
        <taxon>Ostreida</taxon>
        <taxon>Ostreoidea</taxon>
        <taxon>Ostreidae</taxon>
        <taxon>Magallana</taxon>
    </lineage>
</organism>
<feature type="region of interest" description="Disordered" evidence="9">
    <location>
        <begin position="468"/>
        <end position="491"/>
    </location>
</feature>
<evidence type="ECO:0000256" key="2">
    <source>
        <dbReference type="ARBA" id="ARBA00022536"/>
    </source>
</evidence>
<keyword evidence="3" id="KW-0732">Signal</keyword>
<dbReference type="GO" id="GO:0045595">
    <property type="term" value="P:regulation of cell differentiation"/>
    <property type="evidence" value="ECO:0007669"/>
    <property type="project" value="UniProtKB-ARBA"/>
</dbReference>
<feature type="disulfide bond" evidence="8">
    <location>
        <begin position="736"/>
        <end position="745"/>
    </location>
</feature>
<evidence type="ECO:0000313" key="11">
    <source>
        <dbReference type="EMBL" id="EKC32089.1"/>
    </source>
</evidence>
<dbReference type="FunFam" id="2.10.25.10:FF:000471">
    <property type="entry name" value="Protein lin-12"/>
    <property type="match status" value="1"/>
</dbReference>
<protein>
    <submittedName>
        <fullName evidence="11">Neurogenic locus notch-like protein 2</fullName>
    </submittedName>
</protein>
<feature type="region of interest" description="Disordered" evidence="9">
    <location>
        <begin position="1"/>
        <end position="22"/>
    </location>
</feature>
<dbReference type="GO" id="GO:0048589">
    <property type="term" value="P:developmental growth"/>
    <property type="evidence" value="ECO:0007669"/>
    <property type="project" value="UniProtKB-ARBA"/>
</dbReference>
<evidence type="ECO:0000256" key="7">
    <source>
        <dbReference type="ARBA" id="ARBA00023180"/>
    </source>
</evidence>
<dbReference type="PROSITE" id="PS50026">
    <property type="entry name" value="EGF_3"/>
    <property type="match status" value="6"/>
</dbReference>
<dbReference type="SUPFAM" id="SSF103473">
    <property type="entry name" value="MFS general substrate transporter"/>
    <property type="match status" value="1"/>
</dbReference>
<dbReference type="FunFam" id="2.10.25.10:FF:000125">
    <property type="entry name" value="Neurogenic locus notch protein-like"/>
    <property type="match status" value="1"/>
</dbReference>
<evidence type="ECO:0000256" key="5">
    <source>
        <dbReference type="ARBA" id="ARBA00022837"/>
    </source>
</evidence>
<evidence type="ECO:0000256" key="10">
    <source>
        <dbReference type="SAM" id="Phobius"/>
    </source>
</evidence>
<keyword evidence="10" id="KW-0472">Membrane</keyword>
<dbReference type="PROSITE" id="PS00010">
    <property type="entry name" value="ASX_HYDROXYL"/>
    <property type="match status" value="5"/>
</dbReference>
<dbReference type="SMART" id="SM00179">
    <property type="entry name" value="EGF_CA"/>
    <property type="match status" value="6"/>
</dbReference>
<dbReference type="SUPFAM" id="SSF57184">
    <property type="entry name" value="Growth factor receptor domain"/>
    <property type="match status" value="1"/>
</dbReference>
<dbReference type="Gene3D" id="1.20.1250.20">
    <property type="entry name" value="MFS general substrate transporter like domains"/>
    <property type="match status" value="1"/>
</dbReference>
<keyword evidence="4" id="KW-0677">Repeat</keyword>
<feature type="disulfide bond" evidence="8">
    <location>
        <begin position="774"/>
        <end position="783"/>
    </location>
</feature>
<keyword evidence="10" id="KW-1133">Transmembrane helix</keyword>
<dbReference type="Pfam" id="PF01390">
    <property type="entry name" value="SEA"/>
    <property type="match status" value="1"/>
</dbReference>
<dbReference type="AlphaFoldDB" id="K1QM25"/>
<evidence type="ECO:0000256" key="9">
    <source>
        <dbReference type="SAM" id="MobiDB-lite"/>
    </source>
</evidence>
<evidence type="ECO:0000256" key="6">
    <source>
        <dbReference type="ARBA" id="ARBA00023157"/>
    </source>
</evidence>
<feature type="disulfide bond" evidence="8">
    <location>
        <begin position="697"/>
        <end position="706"/>
    </location>
</feature>
<sequence>MADNHELPVDDGDEEMNHQDYIHEELRGKLPNPIKVLPKFQRTFSLPEGVKDSSIPDTKNIYVPSIDYCPYLDKPPRKKQQQSDTKQKDVLENKNVENKTKDDVIVIPEKDYCPYLDKPPRPQIKQNDFEVRKWILKNETGDDEELQVFFQDNTSLKERRTSAGKSLVSPRSNSLPEIKFNHDKPPKWMELVDMKLGFGDFPDDIDSIVESNVETEITEVKTNQKNEDIEPDVFKPALRYNQAQPWWFPGMLGSLRDTPDFGKYSRFSSFSTFARSTTASEITKEPSEESLRRRNTVVVILMIIAVLAAIAVILGITLYFLYHRAIIRAHINFTIYNRNFTDAMDNHTSADFKNIAEPLCDEMDRYFFTSEFKYFYLQCKVHDLTDNAGKVGVYFSVDFLDNIYTQNVKVIQDIILKKSGRLVKDNALFLVIREFLVYIKSFSIRLEKIPTDGPIHLPRIPYYENILTTSKPRKPPKPSIPTSSSLDEGKNESSLKAGKLLMTIVSTPLTTISNVSTTDSTKTTTRATTSTTTKIAITKTTTTASSSSTSTTSTTPPSTTEYVPNYWDLLMNRYGLKTEGIEEGSSLPNQLRKADDKCSEEPCQNNATCVSNGYTVYQCECTKGWKGKHCEVDVNECTKYPCRNNGRCINTDGDYLCLCEPGWTSKNCTNDVNECEKSPCQNNGTCVNNDGSYTCLCEPGWTGQHCQTDVQECSTINPCLNNGTCFNNNGSYSCQCTEGWQGQNCEKDINECVSSPCYNNGSCINTQGSYNCECVEGWQDKNCHKDVNECNNSPCLHNGTCINNNGSYGCICTEGWEDKTCDTDGLTYGTHDVGVSMVMGDVIGFAMVMDDVRGSSEDPEEPIVKTDLEESLSIPKTQLGWLDTALLLPYAVMQAQCWPNCIKCLGSWYPDSVRNSMFGMFGTCAFAGGIMGTSLAAILGAVVLMFFTTPEEQNVEIPGKMQSSASSKSSGNTTWLQMWKIPSWGIVFNTVFMFLAGVFNCGPDSILGGSIPNELGEMDGRNAAAAAVGLVNGFGSVGTFLEGPIIGLISAHYGWSGMFYMMIGLSGVGALAVLRALSIYNSRQGKIPLEMEEVA</sequence>
<feature type="compositionally biased region" description="Basic and acidic residues" evidence="9">
    <location>
        <begin position="85"/>
        <end position="96"/>
    </location>
</feature>
<dbReference type="InterPro" id="IPR036259">
    <property type="entry name" value="MFS_trans_sf"/>
</dbReference>
<dbReference type="PROSITE" id="PS00022">
    <property type="entry name" value="EGF_1"/>
    <property type="match status" value="3"/>
</dbReference>
<dbReference type="PROSITE" id="PS01186">
    <property type="entry name" value="EGF_2"/>
    <property type="match status" value="6"/>
</dbReference>
<keyword evidence="7" id="KW-0325">Glycoprotein</keyword>
<dbReference type="InterPro" id="IPR009030">
    <property type="entry name" value="Growth_fac_rcpt_cys_sf"/>
</dbReference>
<evidence type="ECO:0000256" key="4">
    <source>
        <dbReference type="ARBA" id="ARBA00022737"/>
    </source>
</evidence>
<feature type="region of interest" description="Disordered" evidence="9">
    <location>
        <begin position="72"/>
        <end position="96"/>
    </location>
</feature>
<dbReference type="Gene3D" id="2.10.25.10">
    <property type="entry name" value="Laminin"/>
    <property type="match status" value="6"/>
</dbReference>
<keyword evidence="10" id="KW-0812">Transmembrane</keyword>
<gene>
    <name evidence="11" type="ORF">CGI_10013455</name>
</gene>
<feature type="transmembrane region" description="Helical" evidence="10">
    <location>
        <begin position="297"/>
        <end position="322"/>
    </location>
</feature>
<comment type="caution">
    <text evidence="8">Lacks conserved residue(s) required for the propagation of feature annotation.</text>
</comment>
<keyword evidence="5" id="KW-0106">Calcium</keyword>
<dbReference type="PROSITE" id="PS50024">
    <property type="entry name" value="SEA"/>
    <property type="match status" value="1"/>
</dbReference>
<dbReference type="InterPro" id="IPR051022">
    <property type="entry name" value="Notch_Cell-Fate_Det"/>
</dbReference>
<dbReference type="Pfam" id="PF25024">
    <property type="entry name" value="EGF_TEN"/>
    <property type="match status" value="1"/>
</dbReference>
<dbReference type="HOGENOM" id="CLU_284041_0_0_1"/>
<accession>K1QM25</accession>
<dbReference type="SUPFAM" id="SSF82671">
    <property type="entry name" value="SEA domain"/>
    <property type="match status" value="1"/>
</dbReference>
<feature type="transmembrane region" description="Helical" evidence="10">
    <location>
        <begin position="1053"/>
        <end position="1077"/>
    </location>
</feature>
<dbReference type="InParanoid" id="K1QM25"/>
<dbReference type="InterPro" id="IPR036364">
    <property type="entry name" value="SEA_dom_sf"/>
</dbReference>
<dbReference type="PANTHER" id="PTHR24049">
    <property type="entry name" value="CRUMBS FAMILY MEMBER"/>
    <property type="match status" value="1"/>
</dbReference>
<feature type="transmembrane region" description="Helical" evidence="10">
    <location>
        <begin position="1023"/>
        <end position="1041"/>
    </location>
</feature>
<dbReference type="GO" id="GO:0005654">
    <property type="term" value="C:nucleoplasm"/>
    <property type="evidence" value="ECO:0007669"/>
    <property type="project" value="UniProtKB-ARBA"/>
</dbReference>
<feature type="disulfide bond" evidence="8">
    <location>
        <begin position="659"/>
        <end position="668"/>
    </location>
</feature>
<dbReference type="EMBL" id="JH818505">
    <property type="protein sequence ID" value="EKC32089.1"/>
    <property type="molecule type" value="Genomic_DNA"/>
</dbReference>
<dbReference type="InterPro" id="IPR000082">
    <property type="entry name" value="SEA_dom"/>
</dbReference>
<dbReference type="InterPro" id="IPR001881">
    <property type="entry name" value="EGF-like_Ca-bd_dom"/>
</dbReference>
<dbReference type="InterPro" id="IPR018097">
    <property type="entry name" value="EGF_Ca-bd_CS"/>
</dbReference>
<keyword evidence="2 8" id="KW-0245">EGF-like domain</keyword>
<evidence type="ECO:0000256" key="1">
    <source>
        <dbReference type="ARBA" id="ARBA00005847"/>
    </source>
</evidence>
<proteinExistence type="inferred from homology"/>
<feature type="transmembrane region" description="Helical" evidence="10">
    <location>
        <begin position="924"/>
        <end position="947"/>
    </location>
</feature>
<dbReference type="SMART" id="SM00181">
    <property type="entry name" value="EGF"/>
    <property type="match status" value="6"/>
</dbReference>
<evidence type="ECO:0000256" key="8">
    <source>
        <dbReference type="PROSITE-ProRule" id="PRU00076"/>
    </source>
</evidence>
<feature type="disulfide bond" evidence="8">
    <location>
        <begin position="812"/>
        <end position="821"/>
    </location>
</feature>
<feature type="region of interest" description="Disordered" evidence="9">
    <location>
        <begin position="540"/>
        <end position="559"/>
    </location>
</feature>
<dbReference type="InterPro" id="IPR000742">
    <property type="entry name" value="EGF"/>
</dbReference>
<dbReference type="FunFam" id="2.10.25.10:FF:000031">
    <property type="entry name" value="neurogenic locus notch homolog protein 3"/>
    <property type="match status" value="1"/>
</dbReference>
<reference evidence="11" key="1">
    <citation type="journal article" date="2012" name="Nature">
        <title>The oyster genome reveals stress adaptation and complexity of shell formation.</title>
        <authorList>
            <person name="Zhang G."/>
            <person name="Fang X."/>
            <person name="Guo X."/>
            <person name="Li L."/>
            <person name="Luo R."/>
            <person name="Xu F."/>
            <person name="Yang P."/>
            <person name="Zhang L."/>
            <person name="Wang X."/>
            <person name="Qi H."/>
            <person name="Xiong Z."/>
            <person name="Que H."/>
            <person name="Xie Y."/>
            <person name="Holland P.W."/>
            <person name="Paps J."/>
            <person name="Zhu Y."/>
            <person name="Wu F."/>
            <person name="Chen Y."/>
            <person name="Wang J."/>
            <person name="Peng C."/>
            <person name="Meng J."/>
            <person name="Yang L."/>
            <person name="Liu J."/>
            <person name="Wen B."/>
            <person name="Zhang N."/>
            <person name="Huang Z."/>
            <person name="Zhu Q."/>
            <person name="Feng Y."/>
            <person name="Mount A."/>
            <person name="Hedgecock D."/>
            <person name="Xu Z."/>
            <person name="Liu Y."/>
            <person name="Domazet-Loso T."/>
            <person name="Du Y."/>
            <person name="Sun X."/>
            <person name="Zhang S."/>
            <person name="Liu B."/>
            <person name="Cheng P."/>
            <person name="Jiang X."/>
            <person name="Li J."/>
            <person name="Fan D."/>
            <person name="Wang W."/>
            <person name="Fu W."/>
            <person name="Wang T."/>
            <person name="Wang B."/>
            <person name="Zhang J."/>
            <person name="Peng Z."/>
            <person name="Li Y."/>
            <person name="Li N."/>
            <person name="Wang J."/>
            <person name="Chen M."/>
            <person name="He Y."/>
            <person name="Tan F."/>
            <person name="Song X."/>
            <person name="Zheng Q."/>
            <person name="Huang R."/>
            <person name="Yang H."/>
            <person name="Du X."/>
            <person name="Chen L."/>
            <person name="Yang M."/>
            <person name="Gaffney P.M."/>
            <person name="Wang S."/>
            <person name="Luo L."/>
            <person name="She Z."/>
            <person name="Ming Y."/>
            <person name="Huang W."/>
            <person name="Zhang S."/>
            <person name="Huang B."/>
            <person name="Zhang Y."/>
            <person name="Qu T."/>
            <person name="Ni P."/>
            <person name="Miao G."/>
            <person name="Wang J."/>
            <person name="Wang Q."/>
            <person name="Steinberg C.E."/>
            <person name="Wang H."/>
            <person name="Li N."/>
            <person name="Qian L."/>
            <person name="Zhang G."/>
            <person name="Li Y."/>
            <person name="Yang H."/>
            <person name="Liu X."/>
            <person name="Wang J."/>
            <person name="Yin Y."/>
            <person name="Wang J."/>
        </authorList>
    </citation>
    <scope>NUCLEOTIDE SEQUENCE [LARGE SCALE GENOMIC DNA]</scope>
    <source>
        <strain evidence="11">05x7-T-G4-1.051#20</strain>
    </source>
</reference>
<evidence type="ECO:0000256" key="3">
    <source>
        <dbReference type="ARBA" id="ARBA00022729"/>
    </source>
</evidence>
<dbReference type="FunFam" id="2.10.25.10:FF:000508">
    <property type="entry name" value="Eyes shut homolog"/>
    <property type="match status" value="1"/>
</dbReference>
<comment type="similarity">
    <text evidence="1">Belongs to the NOTCH family.</text>
</comment>
<dbReference type="GO" id="GO:0005509">
    <property type="term" value="F:calcium ion binding"/>
    <property type="evidence" value="ECO:0007669"/>
    <property type="project" value="InterPro"/>
</dbReference>
<dbReference type="FunFam" id="2.10.25.10:FF:000321">
    <property type="entry name" value="Protein delta homolog 1"/>
    <property type="match status" value="2"/>
</dbReference>
<dbReference type="SUPFAM" id="SSF57196">
    <property type="entry name" value="EGF/Laminin"/>
    <property type="match status" value="3"/>
</dbReference>
<dbReference type="Gene3D" id="3.30.70.960">
    <property type="entry name" value="SEA domain"/>
    <property type="match status" value="1"/>
</dbReference>